<reference evidence="2 3" key="1">
    <citation type="submission" date="2024-09" db="EMBL/GenBank/DDBJ databases">
        <title>Chromosome-scale assembly of Riccia sorocarpa.</title>
        <authorList>
            <person name="Paukszto L."/>
        </authorList>
    </citation>
    <scope>NUCLEOTIDE SEQUENCE [LARGE SCALE GENOMIC DNA]</scope>
    <source>
        <strain evidence="2">LP-2024</strain>
        <tissue evidence="2">Aerial parts of the thallus</tissue>
    </source>
</reference>
<dbReference type="InterPro" id="IPR000719">
    <property type="entry name" value="Prot_kinase_dom"/>
</dbReference>
<name>A0ABD3IEI9_9MARC</name>
<evidence type="ECO:0000313" key="3">
    <source>
        <dbReference type="Proteomes" id="UP001633002"/>
    </source>
</evidence>
<evidence type="ECO:0000313" key="2">
    <source>
        <dbReference type="EMBL" id="KAL3702062.1"/>
    </source>
</evidence>
<dbReference type="PROSITE" id="PS50011">
    <property type="entry name" value="PROTEIN_KINASE_DOM"/>
    <property type="match status" value="1"/>
</dbReference>
<organism evidence="2 3">
    <name type="scientific">Riccia sorocarpa</name>
    <dbReference type="NCBI Taxonomy" id="122646"/>
    <lineage>
        <taxon>Eukaryota</taxon>
        <taxon>Viridiplantae</taxon>
        <taxon>Streptophyta</taxon>
        <taxon>Embryophyta</taxon>
        <taxon>Marchantiophyta</taxon>
        <taxon>Marchantiopsida</taxon>
        <taxon>Marchantiidae</taxon>
        <taxon>Marchantiales</taxon>
        <taxon>Ricciaceae</taxon>
        <taxon>Riccia</taxon>
    </lineage>
</organism>
<dbReference type="AlphaFoldDB" id="A0ABD3IEI9"/>
<dbReference type="Proteomes" id="UP001633002">
    <property type="component" value="Unassembled WGS sequence"/>
</dbReference>
<comment type="caution">
    <text evidence="2">The sequence shown here is derived from an EMBL/GenBank/DDBJ whole genome shotgun (WGS) entry which is preliminary data.</text>
</comment>
<feature type="domain" description="Protein kinase" evidence="1">
    <location>
        <begin position="1"/>
        <end position="320"/>
    </location>
</feature>
<gene>
    <name evidence="2" type="ORF">R1sor_020084</name>
</gene>
<protein>
    <recommendedName>
        <fullName evidence="1">Protein kinase domain-containing protein</fullName>
    </recommendedName>
</protein>
<dbReference type="InterPro" id="IPR011009">
    <property type="entry name" value="Kinase-like_dom_sf"/>
</dbReference>
<evidence type="ECO:0000259" key="1">
    <source>
        <dbReference type="PROSITE" id="PS50011"/>
    </source>
</evidence>
<keyword evidence="3" id="KW-1185">Reference proteome</keyword>
<accession>A0ABD3IEI9</accession>
<proteinExistence type="predicted"/>
<dbReference type="SUPFAM" id="SSF56112">
    <property type="entry name" value="Protein kinase-like (PK-like)"/>
    <property type="match status" value="1"/>
</dbReference>
<dbReference type="EMBL" id="JBJQOH010000001">
    <property type="protein sequence ID" value="KAL3702062.1"/>
    <property type="molecule type" value="Genomic_DNA"/>
</dbReference>
<sequence>MDETTRLGVGGAGRTHRVRVVDEELVQVLGSHDVVYYALKICQREKRDTKIHDKCIREMMAFPECHPAIIRPIGLSKDKKRPMLLFPLWNGGTLEMYINLEKRSRGRISHEGVLAPFFSSWDWDETKSRADSGRDNENKTLSSLIRRSLVFVGIGDLGWAQSFEEVQNLDPYPVSDKNPKRWIAFELNPKLAIDDEDEKKYMTKFSQESDIYALGWLLREMCGDFFTDMTDEEKHEYNRAVYMRGLHIPDAAEVHGRLLKERMTWKKICHPYRNQRRTMDYWAHFFHEKLFIDPVTCARPIERGPRAKVHSDGPQKVSRG</sequence>